<keyword evidence="1" id="KW-0560">Oxidoreductase</keyword>
<feature type="non-terminal residue" evidence="3">
    <location>
        <position position="969"/>
    </location>
</feature>
<dbReference type="Proteomes" id="UP000663836">
    <property type="component" value="Unassembled WGS sequence"/>
</dbReference>
<comment type="caution">
    <text evidence="3">The sequence shown here is derived from an EMBL/GenBank/DDBJ whole genome shotgun (WGS) entry which is preliminary data.</text>
</comment>
<evidence type="ECO:0000256" key="1">
    <source>
        <dbReference type="ARBA" id="ARBA00023002"/>
    </source>
</evidence>
<dbReference type="GO" id="GO:0016616">
    <property type="term" value="F:oxidoreductase activity, acting on the CH-OH group of donors, NAD or NADP as acceptor"/>
    <property type="evidence" value="ECO:0007669"/>
    <property type="project" value="InterPro"/>
</dbReference>
<gene>
    <name evidence="3" type="ORF">JBS370_LOCUS16187</name>
</gene>
<sequence length="969" mass="114608">DWDNWINSIYEQYQWKSTKRSSPLIWRELLERGGRGTLVGNLDDFQEYAQCYYGTILDHFMTNSSALFRLIAEENIQQYTKDIEFKNQYIEQTLNPYYVCIIGAHHPCAYELFPNLFSTELFPNRDICLRLTTNDSSKLSYLQAMAMEIEDLACKQFCNIEISLQNNEKFYKNMDFIIIIDDYFFEGKQKYFNTLLNEKIKLNKTYDEANLFDDERPPFQPEKMTYDLKKAFNYYQILANQIQSNIKATCQILIACSNSTMIATQAFIKTIKSIPTNNILGLARTIENQAKARIGKKLNADIKSKLVVTVNRVSRNTSSNITDLHIIGDINGEYIIDTSHCQTVDYEGAIWARSFLRNSTDMLADSKWIKEVIGKEVENRDFELYTRVEHNQILVHTQASAILSFIQDWINGSNDDYSYSCVMSCSSSTLGLTETNDDEQINENIICSIPIMMKGPDEIVPIDLKLSNDNRIILIRIIKPFYSQSQQQHQTAFHNNHGTNHFFMPNNSSYYHSGPIPNQSSHHVNFSRTFDYFPKPSNGFNSMGTGPYYFNDLTNQQQWKSNMTRNQQQYHHIPAYHFQDKSTYYYMSEPIITSNNRITIQLTKVHIGKNGDQQRVFVEQEFSNQNELKKFIKNLKNNFEKTFNNGATGVYNNNENVNENQNINNKKSGVIVIEEPDEEPKIYEQNVYNENINSKQKPSEINYPLVNISQSTNHEQYQRSKTISSNSTICLNQNRKTKMKYNQKNFDNNSNKNEKKQNQKSFNYYRHHYELPPRFQQQIFNKENFFRMTNDFDIPQKFNIHWKFNKYQHPTHNQPPYSYVLPMNENLPPSTPSIFHHKKDSYHHPSTPSHFIHQNDQHRPQPSSRYRRIKKNRRNQPKTIIENIHLTNNTQQQTRVHRSKSECQPKISFQNQFKRQQYLDYRLNQNQRQFLPCLQSRTPIYYPQRRLFRNTQIYIHVFNPYYRSNIIRF</sequence>
<name>A0A819CRQ2_9BILA</name>
<dbReference type="SUPFAM" id="SSF56327">
    <property type="entry name" value="LDH C-terminal domain-like"/>
    <property type="match status" value="1"/>
</dbReference>
<reference evidence="3" key="1">
    <citation type="submission" date="2021-02" db="EMBL/GenBank/DDBJ databases">
        <authorList>
            <person name="Nowell W R."/>
        </authorList>
    </citation>
    <scope>NUCLEOTIDE SEQUENCE</scope>
</reference>
<evidence type="ECO:0000256" key="2">
    <source>
        <dbReference type="SAM" id="MobiDB-lite"/>
    </source>
</evidence>
<organism evidence="3 4">
    <name type="scientific">Rotaria sordida</name>
    <dbReference type="NCBI Taxonomy" id="392033"/>
    <lineage>
        <taxon>Eukaryota</taxon>
        <taxon>Metazoa</taxon>
        <taxon>Spiralia</taxon>
        <taxon>Gnathifera</taxon>
        <taxon>Rotifera</taxon>
        <taxon>Eurotatoria</taxon>
        <taxon>Bdelloidea</taxon>
        <taxon>Philodinida</taxon>
        <taxon>Philodinidae</taxon>
        <taxon>Rotaria</taxon>
    </lineage>
</organism>
<evidence type="ECO:0000313" key="3">
    <source>
        <dbReference type="EMBL" id="CAF3816481.1"/>
    </source>
</evidence>
<dbReference type="InterPro" id="IPR015955">
    <property type="entry name" value="Lactate_DH/Glyco_Ohase_4_C"/>
</dbReference>
<evidence type="ECO:0000313" key="4">
    <source>
        <dbReference type="Proteomes" id="UP000663836"/>
    </source>
</evidence>
<feature type="compositionally biased region" description="Basic residues" evidence="2">
    <location>
        <begin position="865"/>
        <end position="876"/>
    </location>
</feature>
<accession>A0A819CRQ2</accession>
<dbReference type="EMBL" id="CAJOBD010001607">
    <property type="protein sequence ID" value="CAF3816481.1"/>
    <property type="molecule type" value="Genomic_DNA"/>
</dbReference>
<dbReference type="Gene3D" id="3.90.110.10">
    <property type="entry name" value="Lactate dehydrogenase/glycoside hydrolase, family 4, C-terminal"/>
    <property type="match status" value="1"/>
</dbReference>
<dbReference type="AlphaFoldDB" id="A0A819CRQ2"/>
<dbReference type="PANTHER" id="PTHR23382">
    <property type="entry name" value="MALATE DEHYDROGENASE"/>
    <property type="match status" value="1"/>
</dbReference>
<dbReference type="Gene3D" id="3.40.50.720">
    <property type="entry name" value="NAD(P)-binding Rossmann-like Domain"/>
    <property type="match status" value="1"/>
</dbReference>
<proteinExistence type="predicted"/>
<feature type="region of interest" description="Disordered" evidence="2">
    <location>
        <begin position="833"/>
        <end position="876"/>
    </location>
</feature>
<dbReference type="GO" id="GO:0016615">
    <property type="term" value="F:malate dehydrogenase activity"/>
    <property type="evidence" value="ECO:0007669"/>
    <property type="project" value="InterPro"/>
</dbReference>
<dbReference type="InterPro" id="IPR010945">
    <property type="entry name" value="Malate_DH_type2"/>
</dbReference>
<protein>
    <submittedName>
        <fullName evidence="3">Uncharacterized protein</fullName>
    </submittedName>
</protein>
<dbReference type="GO" id="GO:0006108">
    <property type="term" value="P:malate metabolic process"/>
    <property type="evidence" value="ECO:0007669"/>
    <property type="project" value="InterPro"/>
</dbReference>